<feature type="domain" description="Ribosomal protein eL8/eL30/eS12/Gadd45" evidence="1">
    <location>
        <begin position="2"/>
        <end position="84"/>
    </location>
</feature>
<proteinExistence type="predicted"/>
<dbReference type="Gene3D" id="3.30.1330.30">
    <property type="match status" value="1"/>
</dbReference>
<comment type="caution">
    <text evidence="2">The sequence shown here is derived from an EMBL/GenBank/DDBJ whole genome shotgun (WGS) entry which is preliminary data.</text>
</comment>
<dbReference type="InterPro" id="IPR029064">
    <property type="entry name" value="Ribosomal_eL30-like_sf"/>
</dbReference>
<accession>A0A8J4M1Z8</accession>
<reference evidence="2" key="1">
    <citation type="submission" date="2021-04" db="EMBL/GenBank/DDBJ databases">
        <title>Draft genome sequence of Xylanibacillus composti strain K13.</title>
        <authorList>
            <person name="Uke A."/>
            <person name="Chhe C."/>
            <person name="Baramee S."/>
            <person name="Kosugi A."/>
        </authorList>
    </citation>
    <scope>NUCLEOTIDE SEQUENCE</scope>
    <source>
        <strain evidence="2">K13</strain>
    </source>
</reference>
<dbReference type="Proteomes" id="UP000677918">
    <property type="component" value="Unassembled WGS sequence"/>
</dbReference>
<keyword evidence="3" id="KW-1185">Reference proteome</keyword>
<evidence type="ECO:0000259" key="1">
    <source>
        <dbReference type="Pfam" id="PF01248"/>
    </source>
</evidence>
<sequence>MQAVGLAMRAGALALGEEGVMKAVRSGKAKLVLLASDASANTAKKAEDKCRYYEVPIVRSFSREQLGAGTGKGERVLLAVTDDGLAGLIRRHLENSAEVTGIEQTRKQR</sequence>
<dbReference type="AlphaFoldDB" id="A0A8J4M1Z8"/>
<dbReference type="Pfam" id="PF01248">
    <property type="entry name" value="Ribosomal_L7Ae"/>
    <property type="match status" value="1"/>
</dbReference>
<protein>
    <recommendedName>
        <fullName evidence="1">Ribosomal protein eL8/eL30/eS12/Gadd45 domain-containing protein</fullName>
    </recommendedName>
</protein>
<dbReference type="EMBL" id="BOVK01000016">
    <property type="protein sequence ID" value="GIQ68600.1"/>
    <property type="molecule type" value="Genomic_DNA"/>
</dbReference>
<name>A0A8J4M1Z8_9BACL</name>
<gene>
    <name evidence="2" type="ORF">XYCOK13_14240</name>
</gene>
<dbReference type="InterPro" id="IPR004038">
    <property type="entry name" value="Ribosomal_eL8/eL30/eS12/Gad45"/>
</dbReference>
<evidence type="ECO:0000313" key="2">
    <source>
        <dbReference type="EMBL" id="GIQ68600.1"/>
    </source>
</evidence>
<organism evidence="2 3">
    <name type="scientific">Xylanibacillus composti</name>
    <dbReference type="NCBI Taxonomy" id="1572762"/>
    <lineage>
        <taxon>Bacteria</taxon>
        <taxon>Bacillati</taxon>
        <taxon>Bacillota</taxon>
        <taxon>Bacilli</taxon>
        <taxon>Bacillales</taxon>
        <taxon>Paenibacillaceae</taxon>
        <taxon>Xylanibacillus</taxon>
    </lineage>
</organism>
<evidence type="ECO:0000313" key="3">
    <source>
        <dbReference type="Proteomes" id="UP000677918"/>
    </source>
</evidence>
<dbReference type="SUPFAM" id="SSF55315">
    <property type="entry name" value="L30e-like"/>
    <property type="match status" value="1"/>
</dbReference>